<gene>
    <name evidence="2" type="ORF">B6254_1784</name>
</gene>
<protein>
    <submittedName>
        <fullName evidence="2">Uncharacterized protein</fullName>
    </submittedName>
</protein>
<sequence length="220" mass="25869">MSNMATHAKSSKVSLTKERRQETWHNLTSEQQEVLKQHIRYQHTSLFVDQNLIGHGSTWQFVAYNYNDNYDANTGPQLYCDCGRRLKHQYVLQNQDGTLIKLGITHFADHIGIPEAVMRQLQTKIHHLDFGLDELLQRIRRHAGLNSEMRQWFIDNHTAYPDLPVDAIDFVAHSLPLEKDVQAEIVRQYKKATYMPKPRQPRRKKPKLNKAAWQELFRDI</sequence>
<evidence type="ECO:0000313" key="3">
    <source>
        <dbReference type="Proteomes" id="UP000244870"/>
    </source>
</evidence>
<reference evidence="2 3" key="1">
    <citation type="submission" date="2017-04" db="EMBL/GenBank/DDBJ databases">
        <title>Weissella cibaria strain m2 complete genome.</title>
        <authorList>
            <person name="Pan Q."/>
            <person name="Tan M."/>
            <person name="Yao F."/>
            <person name="Su S."/>
        </authorList>
    </citation>
    <scope>NUCLEOTIDE SEQUENCE [LARGE SCALE GENOMIC DNA]</scope>
    <source>
        <strain evidence="2 3">M2</strain>
    </source>
</reference>
<evidence type="ECO:0000256" key="1">
    <source>
        <dbReference type="SAM" id="MobiDB-lite"/>
    </source>
</evidence>
<proteinExistence type="predicted"/>
<feature type="region of interest" description="Disordered" evidence="1">
    <location>
        <begin position="1"/>
        <end position="22"/>
    </location>
</feature>
<dbReference type="AlphaFoldDB" id="A0A2S1KT41"/>
<name>A0A2S1KT41_9LACO</name>
<evidence type="ECO:0000313" key="2">
    <source>
        <dbReference type="EMBL" id="AWF96166.1"/>
    </source>
</evidence>
<dbReference type="Proteomes" id="UP000244870">
    <property type="component" value="Chromosome"/>
</dbReference>
<organism evidence="2 3">
    <name type="scientific">Weissella cibaria</name>
    <dbReference type="NCBI Taxonomy" id="137591"/>
    <lineage>
        <taxon>Bacteria</taxon>
        <taxon>Bacillati</taxon>
        <taxon>Bacillota</taxon>
        <taxon>Bacilli</taxon>
        <taxon>Lactobacillales</taxon>
        <taxon>Lactobacillaceae</taxon>
        <taxon>Weissella</taxon>
    </lineage>
</organism>
<accession>A0A2S1KT41</accession>
<dbReference type="EMBL" id="CP020928">
    <property type="protein sequence ID" value="AWF96166.1"/>
    <property type="molecule type" value="Genomic_DNA"/>
</dbReference>